<sequence length="191" mass="21553">MSDSHDRQAAWDLLCEYTKTEPLRKHGLAVEAAMRAYARKFGGDEEQWGIVGLLHDFDYEAHPNPEEHPVKGAEIMRQRGWPEEIIYAILCHADYLELERQTPMDRAIYAVDELTGLVIAVALVRPNKSIHEVDVRAVRKKMKDKSFARAVNRDDIVKGADQLGVDLDEHIGFVIEALKPVANELGIADPT</sequence>
<dbReference type="InterPro" id="IPR006674">
    <property type="entry name" value="HD_domain"/>
</dbReference>
<comment type="caution">
    <text evidence="2">The sequence shown here is derived from an EMBL/GenBank/DDBJ whole genome shotgun (WGS) entry which is preliminary data.</text>
</comment>
<protein>
    <recommendedName>
        <fullName evidence="1">HD domain-containing protein</fullName>
    </recommendedName>
</protein>
<accession>A0A0F9AYA9</accession>
<evidence type="ECO:0000259" key="1">
    <source>
        <dbReference type="Pfam" id="PF01966"/>
    </source>
</evidence>
<dbReference type="PANTHER" id="PTHR38659:SF2">
    <property type="entry name" value="HDIG DOMAIN PROTEIN"/>
    <property type="match status" value="1"/>
</dbReference>
<reference evidence="2" key="1">
    <citation type="journal article" date="2015" name="Nature">
        <title>Complex archaea that bridge the gap between prokaryotes and eukaryotes.</title>
        <authorList>
            <person name="Spang A."/>
            <person name="Saw J.H."/>
            <person name="Jorgensen S.L."/>
            <person name="Zaremba-Niedzwiedzka K."/>
            <person name="Martijn J."/>
            <person name="Lind A.E."/>
            <person name="van Eijk R."/>
            <person name="Schleper C."/>
            <person name="Guy L."/>
            <person name="Ettema T.J."/>
        </authorList>
    </citation>
    <scope>NUCLEOTIDE SEQUENCE</scope>
</reference>
<evidence type="ECO:0000313" key="2">
    <source>
        <dbReference type="EMBL" id="KKL14400.1"/>
    </source>
</evidence>
<dbReference type="NCBIfam" id="TIGR00277">
    <property type="entry name" value="HDIG"/>
    <property type="match status" value="1"/>
</dbReference>
<proteinExistence type="predicted"/>
<name>A0A0F9AYA9_9ZZZZ</name>
<organism evidence="2">
    <name type="scientific">marine sediment metagenome</name>
    <dbReference type="NCBI Taxonomy" id="412755"/>
    <lineage>
        <taxon>unclassified sequences</taxon>
        <taxon>metagenomes</taxon>
        <taxon>ecological metagenomes</taxon>
    </lineage>
</organism>
<dbReference type="Pfam" id="PF01966">
    <property type="entry name" value="HD"/>
    <property type="match status" value="1"/>
</dbReference>
<dbReference type="InterPro" id="IPR006675">
    <property type="entry name" value="HDIG_dom"/>
</dbReference>
<dbReference type="EMBL" id="LAZR01040475">
    <property type="protein sequence ID" value="KKL14400.1"/>
    <property type="molecule type" value="Genomic_DNA"/>
</dbReference>
<dbReference type="SUPFAM" id="SSF109604">
    <property type="entry name" value="HD-domain/PDEase-like"/>
    <property type="match status" value="1"/>
</dbReference>
<dbReference type="Gene3D" id="1.10.3210.10">
    <property type="entry name" value="Hypothetical protein af1432"/>
    <property type="match status" value="1"/>
</dbReference>
<feature type="domain" description="HD" evidence="1">
    <location>
        <begin position="25"/>
        <end position="115"/>
    </location>
</feature>
<dbReference type="AlphaFoldDB" id="A0A0F9AYA9"/>
<gene>
    <name evidence="2" type="ORF">LCGC14_2516070</name>
</gene>
<dbReference type="PANTHER" id="PTHR38659">
    <property type="entry name" value="METAL-DEPENDENT PHOSPHOHYDROLASE"/>
    <property type="match status" value="1"/>
</dbReference>